<dbReference type="RefSeq" id="WP_323222091.1">
    <property type="nucleotide sequence ID" value="NZ_JAYGHT010000079.1"/>
</dbReference>
<dbReference type="Gene3D" id="3.40.50.300">
    <property type="entry name" value="P-loop containing nucleotide triphosphate hydrolases"/>
    <property type="match status" value="1"/>
</dbReference>
<dbReference type="CDD" id="cd01131">
    <property type="entry name" value="PilT"/>
    <property type="match status" value="1"/>
</dbReference>
<dbReference type="Pfam" id="PF00437">
    <property type="entry name" value="T2SSE"/>
    <property type="match status" value="1"/>
</dbReference>
<name>A0ABU5U039_9CYAN</name>
<evidence type="ECO:0000313" key="4">
    <source>
        <dbReference type="EMBL" id="MEA5520365.1"/>
    </source>
</evidence>
<keyword evidence="5" id="KW-1185">Reference proteome</keyword>
<dbReference type="Proteomes" id="UP001301728">
    <property type="component" value="Unassembled WGS sequence"/>
</dbReference>
<dbReference type="InterPro" id="IPR001482">
    <property type="entry name" value="T2SS/T4SS_dom"/>
</dbReference>
<evidence type="ECO:0000259" key="3">
    <source>
        <dbReference type="PROSITE" id="PS00662"/>
    </source>
</evidence>
<evidence type="ECO:0000256" key="1">
    <source>
        <dbReference type="ARBA" id="ARBA00006611"/>
    </source>
</evidence>
<sequence length="397" mass="44281">MTNAAVPQSSNHPLPKVPPPPKSLDKTSIKQMVKDAFNLKASDIHIRVGHTPRFRIQGEMVRAKDQVKVTSEVFDQYLTEILTPRQREQFSEDKELDTAIFYPGLVRCRVNCFDSLSGGAMVLRLINLKVPSIDEMGLPEVLKKIISFPQGLILVTGPTGSGKSTTLAAMIRYLNETAKKHVITIEDPIEFVHPSHRCLISQREVGLHTLEFNKALRSALREDPDVILIGEMRDRPTVNTALQAAQTGHLVLGTLHTRSAINSINRLLNLFNVDEQPAMRIQICDSLVAVVAQLLVPTVENRRTGVHEILINTPAMRDYLLKGDDESATQLIESDSYEGMQLLNQSIFEKVIEGRITMDEAEKVSPDPSDLDRRFRMAGIDTDGSIRQFKAGKSPFS</sequence>
<comment type="similarity">
    <text evidence="1">Belongs to the GSP E family.</text>
</comment>
<dbReference type="InterPro" id="IPR003593">
    <property type="entry name" value="AAA+_ATPase"/>
</dbReference>
<feature type="region of interest" description="Disordered" evidence="2">
    <location>
        <begin position="1"/>
        <end position="25"/>
    </location>
</feature>
<dbReference type="InterPro" id="IPR027417">
    <property type="entry name" value="P-loop_NTPase"/>
</dbReference>
<comment type="caution">
    <text evidence="4">The sequence shown here is derived from an EMBL/GenBank/DDBJ whole genome shotgun (WGS) entry which is preliminary data.</text>
</comment>
<feature type="compositionally biased region" description="Polar residues" evidence="2">
    <location>
        <begin position="1"/>
        <end position="12"/>
    </location>
</feature>
<reference evidence="4 5" key="1">
    <citation type="submission" date="2023-12" db="EMBL/GenBank/DDBJ databases">
        <title>Baltic Sea Cyanobacteria.</title>
        <authorList>
            <person name="Delbaje E."/>
            <person name="Fewer D.P."/>
            <person name="Shishido T.K."/>
        </authorList>
    </citation>
    <scope>NUCLEOTIDE SEQUENCE [LARGE SCALE GENOMIC DNA]</scope>
    <source>
        <strain evidence="4 5">CCNP 1315</strain>
    </source>
</reference>
<dbReference type="NCBIfam" id="TIGR01420">
    <property type="entry name" value="pilT_fam"/>
    <property type="match status" value="1"/>
</dbReference>
<dbReference type="Gene3D" id="3.30.450.90">
    <property type="match status" value="1"/>
</dbReference>
<dbReference type="InterPro" id="IPR006321">
    <property type="entry name" value="PilT/PilU"/>
</dbReference>
<dbReference type="SUPFAM" id="SSF52540">
    <property type="entry name" value="P-loop containing nucleoside triphosphate hydrolases"/>
    <property type="match status" value="1"/>
</dbReference>
<gene>
    <name evidence="4" type="ORF">VB854_15555</name>
</gene>
<dbReference type="SMART" id="SM00382">
    <property type="entry name" value="AAA"/>
    <property type="match status" value="1"/>
</dbReference>
<protein>
    <submittedName>
        <fullName evidence="4">PilT/PilU family type 4a pilus ATPase</fullName>
    </submittedName>
</protein>
<evidence type="ECO:0000256" key="2">
    <source>
        <dbReference type="SAM" id="MobiDB-lite"/>
    </source>
</evidence>
<accession>A0ABU5U039</accession>
<dbReference type="InterPro" id="IPR050921">
    <property type="entry name" value="T4SS_GSP_E_ATPase"/>
</dbReference>
<proteinExistence type="inferred from homology"/>
<organism evidence="4 5">
    <name type="scientific">Limnoraphis robusta CCNP1315</name>
    <dbReference type="NCBI Taxonomy" id="3110306"/>
    <lineage>
        <taxon>Bacteria</taxon>
        <taxon>Bacillati</taxon>
        <taxon>Cyanobacteriota</taxon>
        <taxon>Cyanophyceae</taxon>
        <taxon>Oscillatoriophycideae</taxon>
        <taxon>Oscillatoriales</taxon>
        <taxon>Sirenicapillariaceae</taxon>
        <taxon>Limnoraphis</taxon>
    </lineage>
</organism>
<evidence type="ECO:0000313" key="5">
    <source>
        <dbReference type="Proteomes" id="UP001301728"/>
    </source>
</evidence>
<feature type="domain" description="Bacterial type II secretion system protein E" evidence="3">
    <location>
        <begin position="220"/>
        <end position="234"/>
    </location>
</feature>
<dbReference type="PROSITE" id="PS00662">
    <property type="entry name" value="T2SP_E"/>
    <property type="match status" value="1"/>
</dbReference>
<dbReference type="PANTHER" id="PTHR30486">
    <property type="entry name" value="TWITCHING MOTILITY PROTEIN PILT"/>
    <property type="match status" value="1"/>
</dbReference>
<dbReference type="EMBL" id="JAYGHT010000079">
    <property type="protein sequence ID" value="MEA5520365.1"/>
    <property type="molecule type" value="Genomic_DNA"/>
</dbReference>